<feature type="compositionally biased region" description="Basic residues" evidence="1">
    <location>
        <begin position="88"/>
        <end position="102"/>
    </location>
</feature>
<reference evidence="3" key="1">
    <citation type="submission" date="2025-08" db="UniProtKB">
        <authorList>
            <consortium name="RefSeq"/>
        </authorList>
    </citation>
    <scope>IDENTIFICATION</scope>
    <source>
        <strain evidence="3">15112-1751.03</strain>
        <tissue evidence="3">Whole Adult</tissue>
    </source>
</reference>
<evidence type="ECO:0000256" key="1">
    <source>
        <dbReference type="SAM" id="MobiDB-lite"/>
    </source>
</evidence>
<accession>A0A9C6WEP7</accession>
<sequence length="130" mass="15129">MSSVLKKINTQLGLRLGLGVGVVLLLMLQAGDARPMGHNEASYDASLDPLVWSRPFVQDKVRRHRIATLPNPYKHRHVPAHPCPELGKKRRRQHSMSRQRNQLKYKTKSNSNYRKYLHTRRKLLLLQTRC</sequence>
<dbReference type="GeneID" id="127565523"/>
<dbReference type="AlphaFoldDB" id="A0A9C6WEP7"/>
<evidence type="ECO:0000313" key="3">
    <source>
        <dbReference type="RefSeq" id="XP_051860308.1"/>
    </source>
</evidence>
<feature type="region of interest" description="Disordered" evidence="1">
    <location>
        <begin position="72"/>
        <end position="102"/>
    </location>
</feature>
<dbReference type="Proteomes" id="UP000515160">
    <property type="component" value="Chromosome 3"/>
</dbReference>
<dbReference type="RefSeq" id="XP_051860308.1">
    <property type="nucleotide sequence ID" value="XM_052004348.1"/>
</dbReference>
<gene>
    <name evidence="3" type="primary">LOC127565523</name>
</gene>
<proteinExistence type="predicted"/>
<evidence type="ECO:0000313" key="2">
    <source>
        <dbReference type="Proteomes" id="UP000515160"/>
    </source>
</evidence>
<name>A0A9C6WEP7_DROAB</name>
<keyword evidence="2" id="KW-1185">Reference proteome</keyword>
<protein>
    <submittedName>
        <fullName evidence="3">Uncharacterized protein LOC127565523</fullName>
    </submittedName>
</protein>
<dbReference type="OrthoDB" id="7867543at2759"/>
<organism evidence="2 3">
    <name type="scientific">Drosophila albomicans</name>
    <name type="common">Fruit fly</name>
    <dbReference type="NCBI Taxonomy" id="7291"/>
    <lineage>
        <taxon>Eukaryota</taxon>
        <taxon>Metazoa</taxon>
        <taxon>Ecdysozoa</taxon>
        <taxon>Arthropoda</taxon>
        <taxon>Hexapoda</taxon>
        <taxon>Insecta</taxon>
        <taxon>Pterygota</taxon>
        <taxon>Neoptera</taxon>
        <taxon>Endopterygota</taxon>
        <taxon>Diptera</taxon>
        <taxon>Brachycera</taxon>
        <taxon>Muscomorpha</taxon>
        <taxon>Ephydroidea</taxon>
        <taxon>Drosophilidae</taxon>
        <taxon>Drosophila</taxon>
    </lineage>
</organism>